<sequence length="256" mass="29406">MIGIKPAMLGDEPGKILVVWEGAPQVKYSSDHPRVIELADPFAGWQSTVIQPSIYIWVEALVHSDSLDYQARCPATGIHPCLFRYNTFEARSQALVTLETRLMAIRLLEQLPMYSRHLHYLVDDVAFLGLETFGRGAEGIKNLDLLRKNIPNLESILHDPLLREREAILPVLENHRLDFLLAVEQFFYRRQKETRGYVESREFAARQGFCANREEKGNLDSERERAAVYTPERLHAALQAVDKNLSSYFRAVLRLE</sequence>
<gene>
    <name evidence="1" type="ORF">A2675_02825</name>
</gene>
<dbReference type="EMBL" id="MHUS01000003">
    <property type="protein sequence ID" value="OHA82045.1"/>
    <property type="molecule type" value="Genomic_DNA"/>
</dbReference>
<organism evidence="1 2">
    <name type="scientific">Candidatus Yonathbacteria bacterium RIFCSPHIGHO2_01_FULL_51_10</name>
    <dbReference type="NCBI Taxonomy" id="1802723"/>
    <lineage>
        <taxon>Bacteria</taxon>
        <taxon>Candidatus Yonathiibacteriota</taxon>
    </lineage>
</organism>
<protein>
    <submittedName>
        <fullName evidence="1">Uncharacterized protein</fullName>
    </submittedName>
</protein>
<reference evidence="1 2" key="1">
    <citation type="journal article" date="2016" name="Nat. Commun.">
        <title>Thousands of microbial genomes shed light on interconnected biogeochemical processes in an aquifer system.</title>
        <authorList>
            <person name="Anantharaman K."/>
            <person name="Brown C.T."/>
            <person name="Hug L.A."/>
            <person name="Sharon I."/>
            <person name="Castelle C.J."/>
            <person name="Probst A.J."/>
            <person name="Thomas B.C."/>
            <person name="Singh A."/>
            <person name="Wilkins M.J."/>
            <person name="Karaoz U."/>
            <person name="Brodie E.L."/>
            <person name="Williams K.H."/>
            <person name="Hubbard S.S."/>
            <person name="Banfield J.F."/>
        </authorList>
    </citation>
    <scope>NUCLEOTIDE SEQUENCE [LARGE SCALE GENOMIC DNA]</scope>
</reference>
<evidence type="ECO:0000313" key="2">
    <source>
        <dbReference type="Proteomes" id="UP000176997"/>
    </source>
</evidence>
<comment type="caution">
    <text evidence="1">The sequence shown here is derived from an EMBL/GenBank/DDBJ whole genome shotgun (WGS) entry which is preliminary data.</text>
</comment>
<name>A0A1G2SAH5_9BACT</name>
<proteinExistence type="predicted"/>
<evidence type="ECO:0000313" key="1">
    <source>
        <dbReference type="EMBL" id="OHA82045.1"/>
    </source>
</evidence>
<dbReference type="AlphaFoldDB" id="A0A1G2SAH5"/>
<accession>A0A1G2SAH5</accession>
<dbReference type="Proteomes" id="UP000176997">
    <property type="component" value="Unassembled WGS sequence"/>
</dbReference>